<feature type="region of interest" description="Disordered" evidence="1">
    <location>
        <begin position="1"/>
        <end position="68"/>
    </location>
</feature>
<accession>A0A1H8B6H4</accession>
<name>A0A1H8B6H4_9BACT</name>
<evidence type="ECO:0000313" key="2">
    <source>
        <dbReference type="EMBL" id="SEM78555.1"/>
    </source>
</evidence>
<dbReference type="OrthoDB" id="5489962at2"/>
<evidence type="ECO:0008006" key="4">
    <source>
        <dbReference type="Google" id="ProtNLM"/>
    </source>
</evidence>
<sequence length="636" mass="71601">MKDKQNSSPSPLPNTGKAKQRKDANKQPDKRRGYAEASRKRADAERQAMTKAEVETNQAQGPVPSEEPYFLDTDGYLCRVKRHRDSEITIRLSNFEARITEENVIDDGAERSIFYTIDGSILGKHALPSIEVPAPQFSNMTWVHKWGSRVILEPGRTVADSVRHSIQLASSDAPVKHHYGFTGWKEIDGSWAYLHAAGSVGAEGVSVRLAPEYARFRLPDAPQNETEAIQASLNFLDIGKRQITIPLLSYVFLSPLTTILPKMPGFSLYLYGISGSFKTTLAALCLCHFGDFSQVDSLPNFNDTPGSIEKRAFKLKDTLFLLDDYTPSHKKQEQQRKEDVVQSAIRSFGNRTGRARLRADASEMPRTYPRGLLLVTGEEAPSLQSTIARTLILELSRKDIDQERLTILQEDAHRLPHAMTSYLLWIRDNMNAITGKFPDRFLTLRNMATNEGQHGRLAEQTAFLVFALETWVNWLVDKKIFSTATAKEMLSEGWEIFQNLTITQSKRIEGDDPIASFFEILGTLIYQHKVRLDPCHKEGEIMGAGDRVGFYDNQRLYLVIGAAWNAVLVFLSKEGGHYPFSKSTFLYMLRQRGAIIPAHNGESTKPKTIGGESFRIVEVSDRLLINSVTSVIHEEY</sequence>
<feature type="compositionally biased region" description="Basic and acidic residues" evidence="1">
    <location>
        <begin position="21"/>
        <end position="54"/>
    </location>
</feature>
<gene>
    <name evidence="2" type="ORF">SAMN04489760_14714</name>
</gene>
<reference evidence="2 3" key="1">
    <citation type="submission" date="2016-10" db="EMBL/GenBank/DDBJ databases">
        <authorList>
            <person name="de Groot N.N."/>
        </authorList>
    </citation>
    <scope>NUCLEOTIDE SEQUENCE [LARGE SCALE GENOMIC DNA]</scope>
    <source>
        <strain evidence="2 3">DSM 8423</strain>
    </source>
</reference>
<dbReference type="AlphaFoldDB" id="A0A1H8B6H4"/>
<dbReference type="STRING" id="43775.SAMN04489760_14714"/>
<proteinExistence type="predicted"/>
<keyword evidence="3" id="KW-1185">Reference proteome</keyword>
<organism evidence="2 3">
    <name type="scientific">Syntrophus gentianae</name>
    <dbReference type="NCBI Taxonomy" id="43775"/>
    <lineage>
        <taxon>Bacteria</taxon>
        <taxon>Pseudomonadati</taxon>
        <taxon>Thermodesulfobacteriota</taxon>
        <taxon>Syntrophia</taxon>
        <taxon>Syntrophales</taxon>
        <taxon>Syntrophaceae</taxon>
        <taxon>Syntrophus</taxon>
    </lineage>
</organism>
<evidence type="ECO:0000256" key="1">
    <source>
        <dbReference type="SAM" id="MobiDB-lite"/>
    </source>
</evidence>
<evidence type="ECO:0000313" key="3">
    <source>
        <dbReference type="Proteomes" id="UP000198744"/>
    </source>
</evidence>
<protein>
    <recommendedName>
        <fullName evidence="4">DUF927 domain-containing protein</fullName>
    </recommendedName>
</protein>
<dbReference type="Proteomes" id="UP000198744">
    <property type="component" value="Unassembled WGS sequence"/>
</dbReference>
<dbReference type="RefSeq" id="WP_093884889.1">
    <property type="nucleotide sequence ID" value="NZ_FOBS01000047.1"/>
</dbReference>
<dbReference type="EMBL" id="FOBS01000047">
    <property type="protein sequence ID" value="SEM78555.1"/>
    <property type="molecule type" value="Genomic_DNA"/>
</dbReference>